<feature type="compositionally biased region" description="Polar residues" evidence="1">
    <location>
        <begin position="86"/>
        <end position="96"/>
    </location>
</feature>
<evidence type="ECO:0000256" key="1">
    <source>
        <dbReference type="SAM" id="MobiDB-lite"/>
    </source>
</evidence>
<evidence type="ECO:0000313" key="3">
    <source>
        <dbReference type="Proteomes" id="UP000273054"/>
    </source>
</evidence>
<keyword evidence="3" id="KW-1185">Reference proteome</keyword>
<gene>
    <name evidence="2" type="ORF">BRZCDTV_100</name>
</gene>
<proteinExistence type="predicted"/>
<sequence>LLERTTGTKPKPVHIFVNTNTEIASLTNVALSLFSPKIGLVPIVLLCSLFTKVEEGTNRSPPNKLHPRLPLLPSSPKVTKVEEGTNRSPLLSSSPEVTKVECFGNPRLPKQKRVQLGTNRSLPDKLHPRLPLLSLYTRG</sequence>
<accession>A0A2R8FDT3</accession>
<feature type="region of interest" description="Disordered" evidence="1">
    <location>
        <begin position="55"/>
        <end position="122"/>
    </location>
</feature>
<organism evidence="2">
    <name type="scientific">Brazilian cedratvirus IHUMI</name>
    <dbReference type="NCBI Taxonomy" id="2126980"/>
    <lineage>
        <taxon>Viruses</taxon>
        <taxon>Pithoviruses</taxon>
        <taxon>Orthocedratvirinae</taxon>
        <taxon>Alphacedratvirus</taxon>
        <taxon>Alphacedratvirus brasiliense</taxon>
    </lineage>
</organism>
<protein>
    <submittedName>
        <fullName evidence="2">Uncharacterized protein</fullName>
    </submittedName>
</protein>
<name>A0A2R8FDT3_9VIRU</name>
<feature type="non-terminal residue" evidence="2">
    <location>
        <position position="1"/>
    </location>
</feature>
<reference evidence="2" key="1">
    <citation type="submission" date="2018-03" db="EMBL/GenBank/DDBJ databases">
        <authorList>
            <consortium name="Urmite Genomes"/>
        </authorList>
    </citation>
    <scope>NUCLEOTIDE SEQUENCE [LARGE SCALE GENOMIC DNA]</scope>
    <source>
        <strain evidence="2">IHUMI-27.7</strain>
    </source>
</reference>
<dbReference type="EMBL" id="LT994651">
    <property type="protein sequence ID" value="SPN78991.1"/>
    <property type="molecule type" value="Genomic_DNA"/>
</dbReference>
<dbReference type="Proteomes" id="UP000273054">
    <property type="component" value="Segment"/>
</dbReference>
<evidence type="ECO:0000313" key="2">
    <source>
        <dbReference type="EMBL" id="SPN78991.1"/>
    </source>
</evidence>